<dbReference type="HOGENOM" id="CLU_797028_0_0_1"/>
<sequence>MKEVVTFDPPVKGIVTLILISGGPSVAPVTATMLDVIFVVNADDFGPTVVIVVSGDVSIEAVTVRVCIITDGIVELTETITVTVTVATLVLHGVVVDDVSLFTAVMGKIENSRDDSDDKTDGSVIFGNAPRWLIALFTTKDDSVIALEGASTITVVFMYAVCVRVAVIQIELGTGGKGISPEEDPLELPMVGATMSGGTGASVIVVVTVAFMTCAGMAGRGVVVVEFRIIRTDTSCAVEVNVLFEPEIIAVALAVDTRDDDVLISPIRNEIEPWSESDDVVVGVYDVDHPVPTRVMLSEKVSHEVATGVRVVGMTLAIPSVMIAVGGSKVFSGKTYKTLDFKYKSVLR</sequence>
<evidence type="ECO:0000313" key="1">
    <source>
        <dbReference type="EMBL" id="KIW44179.1"/>
    </source>
</evidence>
<dbReference type="Proteomes" id="UP000053342">
    <property type="component" value="Unassembled WGS sequence"/>
</dbReference>
<dbReference type="VEuPathDB" id="FungiDB:PV06_05209"/>
<keyword evidence="2" id="KW-1185">Reference proteome</keyword>
<dbReference type="OrthoDB" id="10642405at2759"/>
<proteinExistence type="predicted"/>
<dbReference type="EMBL" id="KN847335">
    <property type="protein sequence ID" value="KIW44179.1"/>
    <property type="molecule type" value="Genomic_DNA"/>
</dbReference>
<name>A0A0D2E8I7_9EURO</name>
<organism evidence="1 2">
    <name type="scientific">Exophiala oligosperma</name>
    <dbReference type="NCBI Taxonomy" id="215243"/>
    <lineage>
        <taxon>Eukaryota</taxon>
        <taxon>Fungi</taxon>
        <taxon>Dikarya</taxon>
        <taxon>Ascomycota</taxon>
        <taxon>Pezizomycotina</taxon>
        <taxon>Eurotiomycetes</taxon>
        <taxon>Chaetothyriomycetidae</taxon>
        <taxon>Chaetothyriales</taxon>
        <taxon>Herpotrichiellaceae</taxon>
        <taxon>Exophiala</taxon>
    </lineage>
</organism>
<dbReference type="AlphaFoldDB" id="A0A0D2E8I7"/>
<accession>A0A0D2E8I7</accession>
<evidence type="ECO:0000313" key="2">
    <source>
        <dbReference type="Proteomes" id="UP000053342"/>
    </source>
</evidence>
<dbReference type="RefSeq" id="XP_016264395.1">
    <property type="nucleotide sequence ID" value="XM_016406189.1"/>
</dbReference>
<protein>
    <submittedName>
        <fullName evidence="1">Uncharacterized protein</fullName>
    </submittedName>
</protein>
<gene>
    <name evidence="1" type="ORF">PV06_05209</name>
</gene>
<reference evidence="1 2" key="1">
    <citation type="submission" date="2015-01" db="EMBL/GenBank/DDBJ databases">
        <title>The Genome Sequence of Exophiala oligosperma CBS72588.</title>
        <authorList>
            <consortium name="The Broad Institute Genomics Platform"/>
            <person name="Cuomo C."/>
            <person name="de Hoog S."/>
            <person name="Gorbushina A."/>
            <person name="Stielow B."/>
            <person name="Teixiera M."/>
            <person name="Abouelleil A."/>
            <person name="Chapman S.B."/>
            <person name="Priest M."/>
            <person name="Young S.K."/>
            <person name="Wortman J."/>
            <person name="Nusbaum C."/>
            <person name="Birren B."/>
        </authorList>
    </citation>
    <scope>NUCLEOTIDE SEQUENCE [LARGE SCALE GENOMIC DNA]</scope>
    <source>
        <strain evidence="1 2">CBS 72588</strain>
    </source>
</reference>
<dbReference type="GeneID" id="27357283"/>